<organism evidence="1 2">
    <name type="scientific">Pelobates cultripes</name>
    <name type="common">Western spadefoot toad</name>
    <dbReference type="NCBI Taxonomy" id="61616"/>
    <lineage>
        <taxon>Eukaryota</taxon>
        <taxon>Metazoa</taxon>
        <taxon>Chordata</taxon>
        <taxon>Craniata</taxon>
        <taxon>Vertebrata</taxon>
        <taxon>Euteleostomi</taxon>
        <taxon>Amphibia</taxon>
        <taxon>Batrachia</taxon>
        <taxon>Anura</taxon>
        <taxon>Pelobatoidea</taxon>
        <taxon>Pelobatidae</taxon>
        <taxon>Pelobates</taxon>
    </lineage>
</organism>
<proteinExistence type="predicted"/>
<evidence type="ECO:0000313" key="1">
    <source>
        <dbReference type="EMBL" id="CAH2220699.1"/>
    </source>
</evidence>
<evidence type="ECO:0000313" key="2">
    <source>
        <dbReference type="Proteomes" id="UP001295444"/>
    </source>
</evidence>
<reference evidence="1" key="1">
    <citation type="submission" date="2022-03" db="EMBL/GenBank/DDBJ databases">
        <authorList>
            <person name="Alioto T."/>
            <person name="Alioto T."/>
            <person name="Gomez Garrido J."/>
        </authorList>
    </citation>
    <scope>NUCLEOTIDE SEQUENCE</scope>
</reference>
<keyword evidence="2" id="KW-1185">Reference proteome</keyword>
<gene>
    <name evidence="1" type="ORF">PECUL_23A022770</name>
</gene>
<dbReference type="AlphaFoldDB" id="A0AAD1VMX5"/>
<protein>
    <submittedName>
        <fullName evidence="1">Uncharacterized protein</fullName>
    </submittedName>
</protein>
<dbReference type="Proteomes" id="UP001295444">
    <property type="component" value="Chromosome 01"/>
</dbReference>
<name>A0AAD1VMX5_PELCU</name>
<sequence length="151" mass="16703">MAINRLLKRGDTRVLKMAVAASRLEAHLRPIALETLTESRLGATHVVEWKVVVTSLTPARLERQCQQEPTLESETLDFSRGSDCPQTASWIMEAHMMAHPSPPYLQAGIQLLPQCEWACLHDTGLCLAPVWHGLTDVLGVSLNLVVYPLLA</sequence>
<accession>A0AAD1VMX5</accession>
<dbReference type="EMBL" id="OW240912">
    <property type="protein sequence ID" value="CAH2220699.1"/>
    <property type="molecule type" value="Genomic_DNA"/>
</dbReference>